<dbReference type="Pfam" id="PF03169">
    <property type="entry name" value="OPT"/>
    <property type="match status" value="1"/>
</dbReference>
<keyword evidence="7 10" id="KW-1133">Transmembrane helix</keyword>
<comment type="subcellular location">
    <subcellularLocation>
        <location evidence="1">Membrane</location>
        <topology evidence="1">Multi-pass membrane protein</topology>
    </subcellularLocation>
</comment>
<keyword evidence="5" id="KW-0571">Peptide transport</keyword>
<evidence type="ECO:0000256" key="9">
    <source>
        <dbReference type="SAM" id="MobiDB-lite"/>
    </source>
</evidence>
<name>A0A068TPR0_COFCA</name>
<feature type="transmembrane region" description="Helical" evidence="10">
    <location>
        <begin position="194"/>
        <end position="211"/>
    </location>
</feature>
<dbReference type="Proteomes" id="UP000295252">
    <property type="component" value="Chromosome IV"/>
</dbReference>
<feature type="transmembrane region" description="Helical" evidence="10">
    <location>
        <begin position="128"/>
        <end position="155"/>
    </location>
</feature>
<proteinExistence type="inferred from homology"/>
<feature type="transmembrane region" description="Helical" evidence="10">
    <location>
        <begin position="51"/>
        <end position="71"/>
    </location>
</feature>
<feature type="transmembrane region" description="Helical" evidence="10">
    <location>
        <begin position="78"/>
        <end position="100"/>
    </location>
</feature>
<keyword evidence="12" id="KW-1185">Reference proteome</keyword>
<protein>
    <recommendedName>
        <fullName evidence="13">Oligopeptide transporter 4-like</fullName>
    </recommendedName>
</protein>
<gene>
    <name evidence="11" type="ORF">GSCOC_T00014678001</name>
</gene>
<evidence type="ECO:0000256" key="10">
    <source>
        <dbReference type="SAM" id="Phobius"/>
    </source>
</evidence>
<keyword evidence="6" id="KW-0653">Protein transport</keyword>
<dbReference type="OMA" id="NTSICSH"/>
<dbReference type="PhylomeDB" id="A0A068TPR0"/>
<dbReference type="GO" id="GO:0035673">
    <property type="term" value="F:oligopeptide transmembrane transporter activity"/>
    <property type="evidence" value="ECO:0007669"/>
    <property type="project" value="InterPro"/>
</dbReference>
<keyword evidence="8 10" id="KW-0472">Membrane</keyword>
<dbReference type="InterPro" id="IPR004813">
    <property type="entry name" value="OPT"/>
</dbReference>
<evidence type="ECO:0000256" key="4">
    <source>
        <dbReference type="ARBA" id="ARBA00022692"/>
    </source>
</evidence>
<accession>A0A068TPR0</accession>
<feature type="transmembrane region" description="Helical" evidence="10">
    <location>
        <begin position="162"/>
        <end position="182"/>
    </location>
</feature>
<organism evidence="11 12">
    <name type="scientific">Coffea canephora</name>
    <name type="common">Robusta coffee</name>
    <dbReference type="NCBI Taxonomy" id="49390"/>
    <lineage>
        <taxon>Eukaryota</taxon>
        <taxon>Viridiplantae</taxon>
        <taxon>Streptophyta</taxon>
        <taxon>Embryophyta</taxon>
        <taxon>Tracheophyta</taxon>
        <taxon>Spermatophyta</taxon>
        <taxon>Magnoliopsida</taxon>
        <taxon>eudicotyledons</taxon>
        <taxon>Gunneridae</taxon>
        <taxon>Pentapetalae</taxon>
        <taxon>asterids</taxon>
        <taxon>lamiids</taxon>
        <taxon>Gentianales</taxon>
        <taxon>Rubiaceae</taxon>
        <taxon>Ixoroideae</taxon>
        <taxon>Gardenieae complex</taxon>
        <taxon>Bertiereae - Coffeeae clade</taxon>
        <taxon>Coffeeae</taxon>
        <taxon>Coffea</taxon>
    </lineage>
</organism>
<evidence type="ECO:0000256" key="8">
    <source>
        <dbReference type="ARBA" id="ARBA00023136"/>
    </source>
</evidence>
<evidence type="ECO:0000256" key="1">
    <source>
        <dbReference type="ARBA" id="ARBA00004141"/>
    </source>
</evidence>
<sequence>MGTLEVESLNTTTTATNDHHQKYEDEDDSPIEEVRLTVSNYDDPTLPVWTFRMWLLGLLSCALLSFLNQFFSYRTEPLIISQITVQVASLPIGHFMAAVLPEKKFRLPGFGQRLFSFNPGPFNMKEHVLITIFANAGAAFGNGSAYAVGIINIIIAFYKRKISFLAGWLLIITTQVLGYGWAGLLRKYVVEPAHMWWPNTLVQVSLFRALHEKDEQRVTRAKFFLVALICSFSWYLLPGYLFTTLSSISWVCWVFSKSVTAQQIGSGMRGLGIGALTLDWSVVASFLFSPLISPFFSIVNVLVGQRSKV</sequence>
<dbReference type="EMBL" id="HG739085">
    <property type="protein sequence ID" value="CDO97358.1"/>
    <property type="molecule type" value="Genomic_DNA"/>
</dbReference>
<dbReference type="AlphaFoldDB" id="A0A068TPR0"/>
<comment type="similarity">
    <text evidence="2">Belongs to the oligopeptide OPT transporter (TC 2.A.67.1) family.</text>
</comment>
<evidence type="ECO:0000256" key="6">
    <source>
        <dbReference type="ARBA" id="ARBA00022927"/>
    </source>
</evidence>
<reference evidence="12" key="1">
    <citation type="journal article" date="2014" name="Science">
        <title>The coffee genome provides insight into the convergent evolution of caffeine biosynthesis.</title>
        <authorList>
            <person name="Denoeud F."/>
            <person name="Carretero-Paulet L."/>
            <person name="Dereeper A."/>
            <person name="Droc G."/>
            <person name="Guyot R."/>
            <person name="Pietrella M."/>
            <person name="Zheng C."/>
            <person name="Alberti A."/>
            <person name="Anthony F."/>
            <person name="Aprea G."/>
            <person name="Aury J.M."/>
            <person name="Bento P."/>
            <person name="Bernard M."/>
            <person name="Bocs S."/>
            <person name="Campa C."/>
            <person name="Cenci A."/>
            <person name="Combes M.C."/>
            <person name="Crouzillat D."/>
            <person name="Da Silva C."/>
            <person name="Daddiego L."/>
            <person name="De Bellis F."/>
            <person name="Dussert S."/>
            <person name="Garsmeur O."/>
            <person name="Gayraud T."/>
            <person name="Guignon V."/>
            <person name="Jahn K."/>
            <person name="Jamilloux V."/>
            <person name="Joet T."/>
            <person name="Labadie K."/>
            <person name="Lan T."/>
            <person name="Leclercq J."/>
            <person name="Lepelley M."/>
            <person name="Leroy T."/>
            <person name="Li L.T."/>
            <person name="Librado P."/>
            <person name="Lopez L."/>
            <person name="Munoz A."/>
            <person name="Noel B."/>
            <person name="Pallavicini A."/>
            <person name="Perrotta G."/>
            <person name="Poncet V."/>
            <person name="Pot D."/>
            <person name="Priyono X."/>
            <person name="Rigoreau M."/>
            <person name="Rouard M."/>
            <person name="Rozas J."/>
            <person name="Tranchant-Dubreuil C."/>
            <person name="VanBuren R."/>
            <person name="Zhang Q."/>
            <person name="Andrade A.C."/>
            <person name="Argout X."/>
            <person name="Bertrand B."/>
            <person name="de Kochko A."/>
            <person name="Graziosi G."/>
            <person name="Henry R.J."/>
            <person name="Jayarama X."/>
            <person name="Ming R."/>
            <person name="Nagai C."/>
            <person name="Rounsley S."/>
            <person name="Sankoff D."/>
            <person name="Giuliano G."/>
            <person name="Albert V.A."/>
            <person name="Wincker P."/>
            <person name="Lashermes P."/>
        </authorList>
    </citation>
    <scope>NUCLEOTIDE SEQUENCE [LARGE SCALE GENOMIC DNA]</scope>
    <source>
        <strain evidence="12">cv. DH200-94</strain>
    </source>
</reference>
<evidence type="ECO:0000256" key="2">
    <source>
        <dbReference type="ARBA" id="ARBA00005484"/>
    </source>
</evidence>
<keyword evidence="3" id="KW-0813">Transport</keyword>
<dbReference type="GO" id="GO:0016020">
    <property type="term" value="C:membrane"/>
    <property type="evidence" value="ECO:0007669"/>
    <property type="project" value="UniProtKB-SubCell"/>
</dbReference>
<keyword evidence="4 10" id="KW-0812">Transmembrane</keyword>
<dbReference type="NCBIfam" id="TIGR00728">
    <property type="entry name" value="OPT_sfam"/>
    <property type="match status" value="1"/>
</dbReference>
<evidence type="ECO:0008006" key="13">
    <source>
        <dbReference type="Google" id="ProtNLM"/>
    </source>
</evidence>
<evidence type="ECO:0000256" key="3">
    <source>
        <dbReference type="ARBA" id="ARBA00022448"/>
    </source>
</evidence>
<dbReference type="Gramene" id="CDO97358">
    <property type="protein sequence ID" value="CDO97358"/>
    <property type="gene ID" value="GSCOC_T00014678001"/>
</dbReference>
<feature type="transmembrane region" description="Helical" evidence="10">
    <location>
        <begin position="280"/>
        <end position="303"/>
    </location>
</feature>
<feature type="region of interest" description="Disordered" evidence="9">
    <location>
        <begin position="1"/>
        <end position="29"/>
    </location>
</feature>
<evidence type="ECO:0000256" key="7">
    <source>
        <dbReference type="ARBA" id="ARBA00022989"/>
    </source>
</evidence>
<dbReference type="InterPro" id="IPR004648">
    <property type="entry name" value="Oligpept_transpt"/>
</dbReference>
<dbReference type="InParanoid" id="A0A068TPR0"/>
<dbReference type="GO" id="GO:0015031">
    <property type="term" value="P:protein transport"/>
    <property type="evidence" value="ECO:0007669"/>
    <property type="project" value="UniProtKB-KW"/>
</dbReference>
<evidence type="ECO:0000256" key="5">
    <source>
        <dbReference type="ARBA" id="ARBA00022856"/>
    </source>
</evidence>
<dbReference type="OrthoDB" id="9986677at2759"/>
<evidence type="ECO:0000313" key="12">
    <source>
        <dbReference type="Proteomes" id="UP000295252"/>
    </source>
</evidence>
<evidence type="ECO:0000313" key="11">
    <source>
        <dbReference type="EMBL" id="CDO97358.1"/>
    </source>
</evidence>
<feature type="transmembrane region" description="Helical" evidence="10">
    <location>
        <begin position="223"/>
        <end position="241"/>
    </location>
</feature>
<dbReference type="PANTHER" id="PTHR22601">
    <property type="entry name" value="ISP4 LIKE PROTEIN"/>
    <property type="match status" value="1"/>
</dbReference>